<dbReference type="EMBL" id="PGCI01000449">
    <property type="protein sequence ID" value="PLW26661.1"/>
    <property type="molecule type" value="Genomic_DNA"/>
</dbReference>
<comment type="caution">
    <text evidence="2">The sequence shown here is derived from an EMBL/GenBank/DDBJ whole genome shotgun (WGS) entry which is preliminary data.</text>
</comment>
<evidence type="ECO:0000313" key="3">
    <source>
        <dbReference type="Proteomes" id="UP000235392"/>
    </source>
</evidence>
<proteinExistence type="predicted"/>
<organism evidence="2 3">
    <name type="scientific">Puccinia coronata f. sp. avenae</name>
    <dbReference type="NCBI Taxonomy" id="200324"/>
    <lineage>
        <taxon>Eukaryota</taxon>
        <taxon>Fungi</taxon>
        <taxon>Dikarya</taxon>
        <taxon>Basidiomycota</taxon>
        <taxon>Pucciniomycotina</taxon>
        <taxon>Pucciniomycetes</taxon>
        <taxon>Pucciniales</taxon>
        <taxon>Pucciniaceae</taxon>
        <taxon>Puccinia</taxon>
    </lineage>
</organism>
<evidence type="ECO:0000256" key="1">
    <source>
        <dbReference type="SAM" id="MobiDB-lite"/>
    </source>
</evidence>
<sequence>MDIHSGPSQGQPSAPVVYKHCDGTVDRAPCSGRSKAIATGCKLPLTKKEMQKKDEDHDQDIQGSLKHAAFNNKVFNQLLMIWLVQYSLPWTQFNDFLLHVTFNYVQHGIQIYSRTWAATEAHRLYLNLQTQVVLGLQNLSSKFTLIHNIWTTKGNRHAFLGISVAYITKDWNFKISHLGMKYITSSHKGKLLAIPGLVQSQSETLGYVPNLAPIVKEFEEIEEDAHFVAEDVILGSNVNSQMDNSAEQEENLDVVGSNDADSSETPGKAKNPIDAILKKVNFGIQRITSSAVKQSEYSSWSKKLKVDGPSLIAGYGIRWNIKYESRNRGYQGRKIISKLLENEKD</sequence>
<reference evidence="2 3" key="1">
    <citation type="submission" date="2017-11" db="EMBL/GenBank/DDBJ databases">
        <title>De novo assembly and phasing of dikaryotic genomes from two isolates of Puccinia coronata f. sp. avenae, the causal agent of oat crown rust.</title>
        <authorList>
            <person name="Miller M.E."/>
            <person name="Zhang Y."/>
            <person name="Omidvar V."/>
            <person name="Sperschneider J."/>
            <person name="Schwessinger B."/>
            <person name="Raley C."/>
            <person name="Palmer J.M."/>
            <person name="Garnica D."/>
            <person name="Upadhyaya N."/>
            <person name="Rathjen J."/>
            <person name="Taylor J.M."/>
            <person name="Park R.F."/>
            <person name="Dodds P.N."/>
            <person name="Hirsch C.D."/>
            <person name="Kianian S.F."/>
            <person name="Figueroa M."/>
        </authorList>
    </citation>
    <scope>NUCLEOTIDE SEQUENCE [LARGE SCALE GENOMIC DNA]</scope>
    <source>
        <strain evidence="2">12SD80</strain>
    </source>
</reference>
<dbReference type="PANTHER" id="PTHR47501:SF5">
    <property type="entry name" value="HAT C-TERMINAL DIMERISATION DOMAIN-CONTAINING PROTEIN"/>
    <property type="match status" value="1"/>
</dbReference>
<dbReference type="AlphaFoldDB" id="A0A2N5TMD0"/>
<dbReference type="Proteomes" id="UP000235392">
    <property type="component" value="Unassembled WGS sequence"/>
</dbReference>
<dbReference type="PANTHER" id="PTHR47501">
    <property type="entry name" value="TRANSPOSASE-RELATED"/>
    <property type="match status" value="1"/>
</dbReference>
<feature type="region of interest" description="Disordered" evidence="1">
    <location>
        <begin position="245"/>
        <end position="270"/>
    </location>
</feature>
<protein>
    <submittedName>
        <fullName evidence="2">Uncharacterized protein</fullName>
    </submittedName>
</protein>
<evidence type="ECO:0000313" key="2">
    <source>
        <dbReference type="EMBL" id="PLW26661.1"/>
    </source>
</evidence>
<name>A0A2N5TMD0_9BASI</name>
<accession>A0A2N5TMD0</accession>
<gene>
    <name evidence="2" type="ORF">PCASD_20173</name>
</gene>